<feature type="non-terminal residue" evidence="1">
    <location>
        <position position="1"/>
    </location>
</feature>
<accession>A0A0C9UP32</accession>
<protein>
    <submittedName>
        <fullName evidence="1">Uncharacterized protein</fullName>
    </submittedName>
</protein>
<gene>
    <name evidence="1" type="ORF">M422DRAFT_37972</name>
</gene>
<reference evidence="1 2" key="1">
    <citation type="submission" date="2014-06" db="EMBL/GenBank/DDBJ databases">
        <title>Evolutionary Origins and Diversification of the Mycorrhizal Mutualists.</title>
        <authorList>
            <consortium name="DOE Joint Genome Institute"/>
            <consortium name="Mycorrhizal Genomics Consortium"/>
            <person name="Kohler A."/>
            <person name="Kuo A."/>
            <person name="Nagy L.G."/>
            <person name="Floudas D."/>
            <person name="Copeland A."/>
            <person name="Barry K.W."/>
            <person name="Cichocki N."/>
            <person name="Veneault-Fourrey C."/>
            <person name="LaButti K."/>
            <person name="Lindquist E.A."/>
            <person name="Lipzen A."/>
            <person name="Lundell T."/>
            <person name="Morin E."/>
            <person name="Murat C."/>
            <person name="Riley R."/>
            <person name="Ohm R."/>
            <person name="Sun H."/>
            <person name="Tunlid A."/>
            <person name="Henrissat B."/>
            <person name="Grigoriev I.V."/>
            <person name="Hibbett D.S."/>
            <person name="Martin F."/>
        </authorList>
    </citation>
    <scope>NUCLEOTIDE SEQUENCE [LARGE SCALE GENOMIC DNA]</scope>
    <source>
        <strain evidence="1 2">SS14</strain>
    </source>
</reference>
<name>A0A0C9UP32_SPHS4</name>
<organism evidence="1 2">
    <name type="scientific">Sphaerobolus stellatus (strain SS14)</name>
    <dbReference type="NCBI Taxonomy" id="990650"/>
    <lineage>
        <taxon>Eukaryota</taxon>
        <taxon>Fungi</taxon>
        <taxon>Dikarya</taxon>
        <taxon>Basidiomycota</taxon>
        <taxon>Agaricomycotina</taxon>
        <taxon>Agaricomycetes</taxon>
        <taxon>Phallomycetidae</taxon>
        <taxon>Geastrales</taxon>
        <taxon>Sphaerobolaceae</taxon>
        <taxon>Sphaerobolus</taxon>
    </lineage>
</organism>
<sequence>MAESLLHLPVANGLEEFLTEEHQSIQTEISGYYWDRDLNSADDLSVNSSGAYTHAPLPLTAEESPLLLSSIPTCHLRHESASSFDTLGPFTLSTSTHIPYTETSIPGESDMGRNPGDYYIEPPEPAHNSLTGFRYHDAADITDISTVNEIGNPSSFFPEQYAKHDDSQTGVEQIAWDYSATCGLSVNTRMPSRRLSQRFLDSHSPILVTPRKESVKDMYYLTENGMKYFQAVEAQIEEIDQPTNSSRRGWKCKVCPEEKKSMSTKMHAFDHVYTAHYAEAGDRFCCRFSGWTFKNKSESSMQKHCTSMHTNRQKSVCDGCNKTGRSEYILGKHRDHCDTYR</sequence>
<dbReference type="AlphaFoldDB" id="A0A0C9UP32"/>
<evidence type="ECO:0000313" key="1">
    <source>
        <dbReference type="EMBL" id="KIJ27055.1"/>
    </source>
</evidence>
<keyword evidence="2" id="KW-1185">Reference proteome</keyword>
<dbReference type="Proteomes" id="UP000054279">
    <property type="component" value="Unassembled WGS sequence"/>
</dbReference>
<proteinExistence type="predicted"/>
<dbReference type="HOGENOM" id="CLU_815270_0_0_1"/>
<dbReference type="EMBL" id="KN837348">
    <property type="protein sequence ID" value="KIJ27055.1"/>
    <property type="molecule type" value="Genomic_DNA"/>
</dbReference>
<evidence type="ECO:0000313" key="2">
    <source>
        <dbReference type="Proteomes" id="UP000054279"/>
    </source>
</evidence>